<dbReference type="Proteomes" id="UP000204221">
    <property type="component" value="Chromosome"/>
</dbReference>
<dbReference type="GO" id="GO:0008757">
    <property type="term" value="F:S-adenosylmethionine-dependent methyltransferase activity"/>
    <property type="evidence" value="ECO:0007669"/>
    <property type="project" value="InterPro"/>
</dbReference>
<dbReference type="EMBL" id="CP022521">
    <property type="protein sequence ID" value="ASO19332.1"/>
    <property type="molecule type" value="Genomic_DNA"/>
</dbReference>
<keyword evidence="1" id="KW-0808">Transferase</keyword>
<dbReference type="InterPro" id="IPR050508">
    <property type="entry name" value="Methyltransf_Superfamily"/>
</dbReference>
<dbReference type="GO" id="GO:0102082">
    <property type="term" value="F:demethylrebeccamycin--D-glucose O-methyltransferase activity"/>
    <property type="evidence" value="ECO:0007669"/>
    <property type="project" value="UniProtKB-EC"/>
</dbReference>
<dbReference type="Pfam" id="PF08241">
    <property type="entry name" value="Methyltransf_11"/>
    <property type="match status" value="1"/>
</dbReference>
<keyword evidence="1" id="KW-0489">Methyltransferase</keyword>
<evidence type="ECO:0000313" key="2">
    <source>
        <dbReference type="Proteomes" id="UP000204221"/>
    </source>
</evidence>
<dbReference type="AlphaFoldDB" id="A0A221W0Q7"/>
<dbReference type="InterPro" id="IPR013216">
    <property type="entry name" value="Methyltransf_11"/>
</dbReference>
<reference evidence="1 2" key="1">
    <citation type="submission" date="2017-07" db="EMBL/GenBank/DDBJ databases">
        <title>Complete genome sequence of Actinoalloteichus hoggarensis DSM 45943, type strain of Actinoalloteichus hoggarensis.</title>
        <authorList>
            <person name="Ruckert C."/>
            <person name="Nouioui I."/>
            <person name="Willmese J."/>
            <person name="van Wezel G."/>
            <person name="Klenk H.-P."/>
            <person name="Kalinowski J."/>
            <person name="Zotchev S.B."/>
        </authorList>
    </citation>
    <scope>NUCLEOTIDE SEQUENCE [LARGE SCALE GENOMIC DNA]</scope>
    <source>
        <strain evidence="1 2">DSM 45943</strain>
    </source>
</reference>
<dbReference type="GO" id="GO:0032259">
    <property type="term" value="P:methylation"/>
    <property type="evidence" value="ECO:0007669"/>
    <property type="project" value="UniProtKB-KW"/>
</dbReference>
<dbReference type="SUPFAM" id="SSF53335">
    <property type="entry name" value="S-adenosyl-L-methionine-dependent methyltransferases"/>
    <property type="match status" value="1"/>
</dbReference>
<keyword evidence="2" id="KW-1185">Reference proteome</keyword>
<proteinExistence type="predicted"/>
<dbReference type="PANTHER" id="PTHR42912">
    <property type="entry name" value="METHYLTRANSFERASE"/>
    <property type="match status" value="1"/>
</dbReference>
<dbReference type="InterPro" id="IPR029063">
    <property type="entry name" value="SAM-dependent_MTases_sf"/>
</dbReference>
<sequence>MAFWSVRAGGVPSAEVLPSPNIWRWPKVYEVENQAQDREQVLFDALRESFDWTGRDVLDVGCGDGFHLPILARDARSVVGVEPHPPLVRRARRRVAGLDSVRVSAAGAQRLPLPDESVDLVHARTAYFFGPGCEPGLREAERVLRPGGAVAIIDLDATRHAYGSWMRADLPRYSPAEVEDFFAGEGFDCRRVDTWWRFDDRESLAAVLRIEFSGRVAARAIAQTPGLALPVGYRLHVRRRPAAVLLP</sequence>
<dbReference type="EC" id="2.1.1.164" evidence="1"/>
<accession>A0A221W0Q7</accession>
<dbReference type="OrthoDB" id="9797252at2"/>
<dbReference type="CDD" id="cd02440">
    <property type="entry name" value="AdoMet_MTases"/>
    <property type="match status" value="1"/>
</dbReference>
<dbReference type="RefSeq" id="WP_093940851.1">
    <property type="nucleotide sequence ID" value="NZ_CP022521.1"/>
</dbReference>
<organism evidence="1 2">
    <name type="scientific">Actinoalloteichus hoggarensis</name>
    <dbReference type="NCBI Taxonomy" id="1470176"/>
    <lineage>
        <taxon>Bacteria</taxon>
        <taxon>Bacillati</taxon>
        <taxon>Actinomycetota</taxon>
        <taxon>Actinomycetes</taxon>
        <taxon>Pseudonocardiales</taxon>
        <taxon>Pseudonocardiaceae</taxon>
        <taxon>Actinoalloteichus</taxon>
    </lineage>
</organism>
<dbReference type="KEGG" id="ahg:AHOG_08435"/>
<name>A0A221W0Q7_9PSEU</name>
<evidence type="ECO:0000313" key="1">
    <source>
        <dbReference type="EMBL" id="ASO19332.1"/>
    </source>
</evidence>
<gene>
    <name evidence="1" type="primary">rebM1</name>
    <name evidence="1" type="ORF">AHOG_08435</name>
</gene>
<protein>
    <submittedName>
        <fullName evidence="1">Demethylrebeccamycin-D-glucose O-methyltransferase</fullName>
        <ecNumber evidence="1">2.1.1.164</ecNumber>
    </submittedName>
</protein>
<dbReference type="Gene3D" id="3.40.50.150">
    <property type="entry name" value="Vaccinia Virus protein VP39"/>
    <property type="match status" value="1"/>
</dbReference>